<gene>
    <name evidence="5" type="ORF">E8E13_006444</name>
</gene>
<proteinExistence type="inferred from homology"/>
<accession>A0A9P4W624</accession>
<evidence type="ECO:0000256" key="3">
    <source>
        <dbReference type="ARBA" id="ARBA00023002"/>
    </source>
</evidence>
<reference evidence="5" key="1">
    <citation type="submission" date="2019-04" db="EMBL/GenBank/DDBJ databases">
        <title>Sequencing of skin fungus with MAO and IRED activity.</title>
        <authorList>
            <person name="Marsaioli A.J."/>
            <person name="Bonatto J.M.C."/>
            <person name="Reis Junior O."/>
        </authorList>
    </citation>
    <scope>NUCLEOTIDE SEQUENCE</scope>
    <source>
        <strain evidence="5">30M1</strain>
    </source>
</reference>
<dbReference type="AlphaFoldDB" id="A0A9P4W624"/>
<dbReference type="OrthoDB" id="47007at2759"/>
<sequence length="301" mass="31976">MTSQSLLDPRTRFSDLNLSLPPPAPFPVLQRDFPTKPDSGETSYKGRGRLTGRRALITGGDSGIGRAVVIAMAREGAKVAINYLPGEALDAEDLAKFLAQEGIDIVRLPGNLLDEAFCDKLVQDAEKALGGLDILVNNAGRSFPVNDDITTYTTERFDTTMRTNLYSGFFLTRAAVKIMPPGSSIIFTASDVVFNATNGVIDYVASKHAVAGLVQALGISLAAKGIRINAVAPGFVYTPLIPATGITTDQLQQLAATLPLKRPAQPVELAPVYVDFADASMTYTSGSIWSCNGGAQAYFLG</sequence>
<comment type="caution">
    <text evidence="5">The sequence shown here is derived from an EMBL/GenBank/DDBJ whole genome shotgun (WGS) entry which is preliminary data.</text>
</comment>
<dbReference type="InterPro" id="IPR020904">
    <property type="entry name" value="Sc_DH/Rdtase_CS"/>
</dbReference>
<evidence type="ECO:0000256" key="4">
    <source>
        <dbReference type="SAM" id="MobiDB-lite"/>
    </source>
</evidence>
<keyword evidence="3" id="KW-0560">Oxidoreductase</keyword>
<dbReference type="Proteomes" id="UP000801428">
    <property type="component" value="Unassembled WGS sequence"/>
</dbReference>
<dbReference type="Gene3D" id="3.40.50.720">
    <property type="entry name" value="NAD(P)-binding Rossmann-like Domain"/>
    <property type="match status" value="1"/>
</dbReference>
<organism evidence="5 6">
    <name type="scientific">Curvularia kusanoi</name>
    <name type="common">Cochliobolus kusanoi</name>
    <dbReference type="NCBI Taxonomy" id="90978"/>
    <lineage>
        <taxon>Eukaryota</taxon>
        <taxon>Fungi</taxon>
        <taxon>Dikarya</taxon>
        <taxon>Ascomycota</taxon>
        <taxon>Pezizomycotina</taxon>
        <taxon>Dothideomycetes</taxon>
        <taxon>Pleosporomycetidae</taxon>
        <taxon>Pleosporales</taxon>
        <taxon>Pleosporineae</taxon>
        <taxon>Pleosporaceae</taxon>
        <taxon>Curvularia</taxon>
    </lineage>
</organism>
<dbReference type="Pfam" id="PF13561">
    <property type="entry name" value="adh_short_C2"/>
    <property type="match status" value="1"/>
</dbReference>
<name>A0A9P4W624_CURKU</name>
<dbReference type="PANTHER" id="PTHR48107:SF16">
    <property type="entry name" value="NADPH-DEPENDENT ALDEHYDE REDUCTASE 1, CHLOROPLASTIC"/>
    <property type="match status" value="1"/>
</dbReference>
<evidence type="ECO:0008006" key="7">
    <source>
        <dbReference type="Google" id="ProtNLM"/>
    </source>
</evidence>
<keyword evidence="2" id="KW-0521">NADP</keyword>
<dbReference type="InterPro" id="IPR036291">
    <property type="entry name" value="NAD(P)-bd_dom_sf"/>
</dbReference>
<dbReference type="PROSITE" id="PS00061">
    <property type="entry name" value="ADH_SHORT"/>
    <property type="match status" value="1"/>
</dbReference>
<comment type="similarity">
    <text evidence="1">Belongs to the short-chain dehydrogenases/reductases (SDR) family.</text>
</comment>
<dbReference type="PRINTS" id="PR00081">
    <property type="entry name" value="GDHRDH"/>
</dbReference>
<dbReference type="PANTHER" id="PTHR48107">
    <property type="entry name" value="NADPH-DEPENDENT ALDEHYDE REDUCTASE-LIKE PROTEIN, CHLOROPLASTIC-RELATED"/>
    <property type="match status" value="1"/>
</dbReference>
<dbReference type="InterPro" id="IPR002347">
    <property type="entry name" value="SDR_fam"/>
</dbReference>
<dbReference type="FunFam" id="3.40.50.720:FF:000084">
    <property type="entry name" value="Short-chain dehydrogenase reductase"/>
    <property type="match status" value="1"/>
</dbReference>
<protein>
    <recommendedName>
        <fullName evidence="7">SDR family oxidoreductase</fullName>
    </recommendedName>
</protein>
<dbReference type="EMBL" id="SWKU01000020">
    <property type="protein sequence ID" value="KAF2998259.1"/>
    <property type="molecule type" value="Genomic_DNA"/>
</dbReference>
<evidence type="ECO:0000256" key="1">
    <source>
        <dbReference type="ARBA" id="ARBA00006484"/>
    </source>
</evidence>
<evidence type="ECO:0000256" key="2">
    <source>
        <dbReference type="ARBA" id="ARBA00022857"/>
    </source>
</evidence>
<dbReference type="SUPFAM" id="SSF51735">
    <property type="entry name" value="NAD(P)-binding Rossmann-fold domains"/>
    <property type="match status" value="1"/>
</dbReference>
<dbReference type="GO" id="GO:0016614">
    <property type="term" value="F:oxidoreductase activity, acting on CH-OH group of donors"/>
    <property type="evidence" value="ECO:0007669"/>
    <property type="project" value="UniProtKB-ARBA"/>
</dbReference>
<keyword evidence="6" id="KW-1185">Reference proteome</keyword>
<feature type="region of interest" description="Disordered" evidence="4">
    <location>
        <begin position="13"/>
        <end position="47"/>
    </location>
</feature>
<dbReference type="PRINTS" id="PR00080">
    <property type="entry name" value="SDRFAMILY"/>
</dbReference>
<evidence type="ECO:0000313" key="6">
    <source>
        <dbReference type="Proteomes" id="UP000801428"/>
    </source>
</evidence>
<evidence type="ECO:0000313" key="5">
    <source>
        <dbReference type="EMBL" id="KAF2998259.1"/>
    </source>
</evidence>